<dbReference type="EMBL" id="CP093366">
    <property type="protein sequence ID" value="UQS82805.1"/>
    <property type="molecule type" value="Genomic_DNA"/>
</dbReference>
<evidence type="ECO:0000313" key="3">
    <source>
        <dbReference type="Proteomes" id="UP000831495"/>
    </source>
</evidence>
<keyword evidence="1" id="KW-0812">Transmembrane</keyword>
<evidence type="ECO:0000313" key="2">
    <source>
        <dbReference type="EMBL" id="UQS82805.1"/>
    </source>
</evidence>
<name>A0ABY4PAN0_9LACO</name>
<accession>A0ABY4PAN0</accession>
<feature type="transmembrane region" description="Helical" evidence="1">
    <location>
        <begin position="43"/>
        <end position="61"/>
    </location>
</feature>
<evidence type="ECO:0000256" key="1">
    <source>
        <dbReference type="SAM" id="Phobius"/>
    </source>
</evidence>
<organism evidence="2 3">
    <name type="scientific">Bombilactobacillus folatiphilus</name>
    <dbReference type="NCBI Taxonomy" id="2923362"/>
    <lineage>
        <taxon>Bacteria</taxon>
        <taxon>Bacillati</taxon>
        <taxon>Bacillota</taxon>
        <taxon>Bacilli</taxon>
        <taxon>Lactobacillales</taxon>
        <taxon>Lactobacillaceae</taxon>
        <taxon>Bombilactobacillus</taxon>
    </lineage>
</organism>
<proteinExistence type="predicted"/>
<dbReference type="RefSeq" id="WP_249515083.1">
    <property type="nucleotide sequence ID" value="NZ_CP093366.1"/>
</dbReference>
<feature type="transmembrane region" description="Helical" evidence="1">
    <location>
        <begin position="21"/>
        <end position="37"/>
    </location>
</feature>
<dbReference type="Proteomes" id="UP000831495">
    <property type="component" value="Chromosome"/>
</dbReference>
<sequence length="187" mass="21954">MLFWKEDNAMLTFGKRASYRPLLTSILTGLIFSLIIGDILGLTFGIVTFVVVMVLCLLWYVHRLPHIYGYLHMGHDQINYYDMRNFWSRLYLLFWPFAQTTQLTFDQIAAVTLNGDLVSEPEFDTLIPTTARYGWWYSTIQMGKHPMSLKLKLIDGREIAIDLSRDYVYNPVQFKDRVQQFSLKLVH</sequence>
<keyword evidence="1" id="KW-1133">Transmembrane helix</keyword>
<keyword evidence="1" id="KW-0472">Membrane</keyword>
<gene>
    <name evidence="2" type="ORF">MOO45_03955</name>
</gene>
<keyword evidence="3" id="KW-1185">Reference proteome</keyword>
<reference evidence="2" key="1">
    <citation type="journal article" date="2022" name="Int. J. Syst. Evol. Microbiol.">
        <title>Apilactobacillus apisilvae sp. nov., Nicolia spurrieriana gen. nov. sp. nov., Bombilactobacillus folatiphilus sp. nov. and Bombilactobacillus thymidiniphilus sp. nov., four new lactic acid bacterial isolates from stingless bees Tetragonula carbonaria and Austroplebeia australis.</title>
        <authorList>
            <person name="Oliphant S.A."/>
            <person name="Watson-Haigh N.S."/>
            <person name="Sumby K.M."/>
            <person name="Gardner J."/>
            <person name="Groom S."/>
            <person name="Jiranek V."/>
        </authorList>
    </citation>
    <scope>NUCLEOTIDE SEQUENCE</scope>
    <source>
        <strain evidence="2">SG4_D2</strain>
    </source>
</reference>
<protein>
    <submittedName>
        <fullName evidence="2">Uncharacterized protein</fullName>
    </submittedName>
</protein>